<keyword evidence="8" id="KW-1185">Reference proteome</keyword>
<dbReference type="PATRIC" id="fig|742817.3.peg.2740"/>
<comment type="subcellular location">
    <subcellularLocation>
        <location evidence="1">Cell membrane</location>
        <topology evidence="1">Multi-pass membrane protein</topology>
    </subcellularLocation>
</comment>
<sequence>MLSGIFIVLLFYALGEFVAWLIHGFVPGSVIGMVLLFTALCLKWVKPGQIKPVARFLCDNMALFFIPAGVGIVNALDILSKYWQVILVACAVSTVIIIVIVAFIQQCFEKREKSMKRKRIYGKNSEY</sequence>
<dbReference type="Pfam" id="PF03788">
    <property type="entry name" value="LrgA"/>
    <property type="match status" value="1"/>
</dbReference>
<dbReference type="AlphaFoldDB" id="H1DJX2"/>
<evidence type="ECO:0000256" key="6">
    <source>
        <dbReference type="SAM" id="Phobius"/>
    </source>
</evidence>
<proteinExistence type="predicted"/>
<evidence type="ECO:0000313" key="8">
    <source>
        <dbReference type="Proteomes" id="UP000004892"/>
    </source>
</evidence>
<evidence type="ECO:0000256" key="2">
    <source>
        <dbReference type="ARBA" id="ARBA00022475"/>
    </source>
</evidence>
<feature type="transmembrane region" description="Helical" evidence="6">
    <location>
        <begin position="82"/>
        <end position="108"/>
    </location>
</feature>
<organism evidence="7 8">
    <name type="scientific">Odoribacter laneus YIT 12061</name>
    <dbReference type="NCBI Taxonomy" id="742817"/>
    <lineage>
        <taxon>Bacteria</taxon>
        <taxon>Pseudomonadati</taxon>
        <taxon>Bacteroidota</taxon>
        <taxon>Bacteroidia</taxon>
        <taxon>Bacteroidales</taxon>
        <taxon>Odoribacteraceae</taxon>
        <taxon>Odoribacter</taxon>
    </lineage>
</organism>
<evidence type="ECO:0000256" key="3">
    <source>
        <dbReference type="ARBA" id="ARBA00022692"/>
    </source>
</evidence>
<name>H1DJX2_9BACT</name>
<evidence type="ECO:0000256" key="4">
    <source>
        <dbReference type="ARBA" id="ARBA00022989"/>
    </source>
</evidence>
<gene>
    <name evidence="7" type="ORF">HMPREF9449_02558</name>
</gene>
<protein>
    <recommendedName>
        <fullName evidence="9">CidA/LrgA family protein</fullName>
    </recommendedName>
</protein>
<dbReference type="RefSeq" id="WP_009137702.1">
    <property type="nucleotide sequence ID" value="NZ_JH594597.1"/>
</dbReference>
<feature type="transmembrane region" description="Helical" evidence="6">
    <location>
        <begin position="57"/>
        <end position="76"/>
    </location>
</feature>
<dbReference type="InterPro" id="IPR005538">
    <property type="entry name" value="LrgA/CidA"/>
</dbReference>
<evidence type="ECO:0000313" key="7">
    <source>
        <dbReference type="EMBL" id="EHP45972.1"/>
    </source>
</evidence>
<keyword evidence="5 6" id="KW-0472">Membrane</keyword>
<dbReference type="PANTHER" id="PTHR33931:SF2">
    <property type="entry name" value="HOLIN-LIKE PROTEIN CIDA"/>
    <property type="match status" value="1"/>
</dbReference>
<comment type="caution">
    <text evidence="7">The sequence shown here is derived from an EMBL/GenBank/DDBJ whole genome shotgun (WGS) entry which is preliminary data.</text>
</comment>
<evidence type="ECO:0000256" key="1">
    <source>
        <dbReference type="ARBA" id="ARBA00004651"/>
    </source>
</evidence>
<feature type="transmembrane region" description="Helical" evidence="6">
    <location>
        <begin position="25"/>
        <end position="45"/>
    </location>
</feature>
<dbReference type="GO" id="GO:0005886">
    <property type="term" value="C:plasma membrane"/>
    <property type="evidence" value="ECO:0007669"/>
    <property type="project" value="UniProtKB-SubCell"/>
</dbReference>
<dbReference type="Proteomes" id="UP000004892">
    <property type="component" value="Unassembled WGS sequence"/>
</dbReference>
<reference evidence="7 8" key="1">
    <citation type="submission" date="2012-01" db="EMBL/GenBank/DDBJ databases">
        <title>The Genome Sequence of Odoribacter laneus YIT 12061.</title>
        <authorList>
            <consortium name="The Broad Institute Genome Sequencing Platform"/>
            <person name="Earl A."/>
            <person name="Ward D."/>
            <person name="Feldgarden M."/>
            <person name="Gevers D."/>
            <person name="Morotomi M."/>
            <person name="Young S.K."/>
            <person name="Zeng Q."/>
            <person name="Gargeya S."/>
            <person name="Fitzgerald M."/>
            <person name="Haas B."/>
            <person name="Abouelleil A."/>
            <person name="Alvarado L."/>
            <person name="Arachchi H.M."/>
            <person name="Berlin A."/>
            <person name="Chapman S.B."/>
            <person name="Gearin G."/>
            <person name="Goldberg J."/>
            <person name="Griggs A."/>
            <person name="Gujja S."/>
            <person name="Hansen M."/>
            <person name="Heiman D."/>
            <person name="Howarth C."/>
            <person name="Larimer J."/>
            <person name="Lui A."/>
            <person name="MacDonald P.J.P."/>
            <person name="McCowen C."/>
            <person name="Montmayeur A."/>
            <person name="Murphy C."/>
            <person name="Neiman D."/>
            <person name="Pearson M."/>
            <person name="Priest M."/>
            <person name="Roberts A."/>
            <person name="Saif S."/>
            <person name="Shea T."/>
            <person name="Sisk P."/>
            <person name="Stolte C."/>
            <person name="Sykes S."/>
            <person name="Wortman J."/>
            <person name="Nusbaum C."/>
            <person name="Birren B."/>
        </authorList>
    </citation>
    <scope>NUCLEOTIDE SEQUENCE [LARGE SCALE GENOMIC DNA]</scope>
    <source>
        <strain evidence="7 8">YIT 12061</strain>
    </source>
</reference>
<keyword evidence="2" id="KW-1003">Cell membrane</keyword>
<dbReference type="HOGENOM" id="CLU_113736_2_2_10"/>
<dbReference type="eggNOG" id="COG1380">
    <property type="taxonomic scope" value="Bacteria"/>
</dbReference>
<dbReference type="PANTHER" id="PTHR33931">
    <property type="entry name" value="HOLIN-LIKE PROTEIN CIDA-RELATED"/>
    <property type="match status" value="1"/>
</dbReference>
<evidence type="ECO:0000256" key="5">
    <source>
        <dbReference type="ARBA" id="ARBA00023136"/>
    </source>
</evidence>
<dbReference type="GeneID" id="98070095"/>
<keyword evidence="4 6" id="KW-1133">Transmembrane helix</keyword>
<dbReference type="STRING" id="742817.HMPREF9449_02558"/>
<evidence type="ECO:0008006" key="9">
    <source>
        <dbReference type="Google" id="ProtNLM"/>
    </source>
</evidence>
<accession>H1DJX2</accession>
<keyword evidence="3 6" id="KW-0812">Transmembrane</keyword>
<dbReference type="EMBL" id="ADMC01000027">
    <property type="protein sequence ID" value="EHP45972.1"/>
    <property type="molecule type" value="Genomic_DNA"/>
</dbReference>